<name>A0ABY8QXX0_9MICO</name>
<accession>A0ABY8QXX0</accession>
<dbReference type="RefSeq" id="WP_349640685.1">
    <property type="nucleotide sequence ID" value="NZ_CP090958.1"/>
</dbReference>
<dbReference type="InterPro" id="IPR003477">
    <property type="entry name" value="PemK-like"/>
</dbReference>
<sequence length="223" mass="24433">MGLREFAGRLVRRAAEKGAQKASRLLIDQVNKASDARGGPRIPVPENLRPPKQRKPTGDVIPGEVVTDDVRADRTARSAPARPRSGYPGDFVGDLDPAYSANPDGAPDPGEIVWGWAPFEDDPSQGKDRPMLLVGRDGEFLLALMLSSRDHVDAGGPGLRSVNGRYWLDIGSGPWDPKGRPSEVRLDRVIRLRETGIRREGAAMPRKTFDQVVQGMREARLAR</sequence>
<evidence type="ECO:0000256" key="1">
    <source>
        <dbReference type="SAM" id="MobiDB-lite"/>
    </source>
</evidence>
<gene>
    <name evidence="2" type="ORF">LWF01_09035</name>
</gene>
<keyword evidence="3" id="KW-1185">Reference proteome</keyword>
<feature type="region of interest" description="Disordered" evidence="1">
    <location>
        <begin position="28"/>
        <end position="89"/>
    </location>
</feature>
<protein>
    <submittedName>
        <fullName evidence="2">Type II toxin-antitoxin system PemK/MazF family toxin</fullName>
    </submittedName>
</protein>
<reference evidence="2 3" key="1">
    <citation type="submission" date="2023-05" db="EMBL/GenBank/DDBJ databases">
        <title>Lithophilousrod everest ZFBP1038 complete genpme.</title>
        <authorList>
            <person name="Tian M."/>
        </authorList>
    </citation>
    <scope>NUCLEOTIDE SEQUENCE [LARGE SCALE GENOMIC DNA]</scope>
    <source>
        <strain evidence="2 3">ZFBP1038</strain>
    </source>
</reference>
<dbReference type="EMBL" id="CP090958">
    <property type="protein sequence ID" value="WGW13862.1"/>
    <property type="molecule type" value="Genomic_DNA"/>
</dbReference>
<evidence type="ECO:0000313" key="3">
    <source>
        <dbReference type="Proteomes" id="UP001209083"/>
    </source>
</evidence>
<proteinExistence type="predicted"/>
<dbReference type="Pfam" id="PF02452">
    <property type="entry name" value="PemK_toxin"/>
    <property type="match status" value="1"/>
</dbReference>
<organism evidence="2 3">
    <name type="scientific">Saxibacter everestensis</name>
    <dbReference type="NCBI Taxonomy" id="2909229"/>
    <lineage>
        <taxon>Bacteria</taxon>
        <taxon>Bacillati</taxon>
        <taxon>Actinomycetota</taxon>
        <taxon>Actinomycetes</taxon>
        <taxon>Micrococcales</taxon>
        <taxon>Brevibacteriaceae</taxon>
        <taxon>Saxibacter</taxon>
    </lineage>
</organism>
<dbReference type="Proteomes" id="UP001209083">
    <property type="component" value="Chromosome"/>
</dbReference>
<evidence type="ECO:0000313" key="2">
    <source>
        <dbReference type="EMBL" id="WGW13862.1"/>
    </source>
</evidence>
<dbReference type="SUPFAM" id="SSF50118">
    <property type="entry name" value="Cell growth inhibitor/plasmid maintenance toxic component"/>
    <property type="match status" value="1"/>
</dbReference>